<reference evidence="8" key="1">
    <citation type="submission" date="2017-08" db="EMBL/GenBank/DDBJ databases">
        <authorList>
            <person name="Polle J.E."/>
            <person name="Barry K."/>
            <person name="Cushman J."/>
            <person name="Schmutz J."/>
            <person name="Tran D."/>
            <person name="Hathwaick L.T."/>
            <person name="Yim W.C."/>
            <person name="Jenkins J."/>
            <person name="Mckie-Krisberg Z.M."/>
            <person name="Prochnik S."/>
            <person name="Lindquist E."/>
            <person name="Dockter R.B."/>
            <person name="Adam C."/>
            <person name="Molina H."/>
            <person name="Bunkerborg J."/>
            <person name="Jin E."/>
            <person name="Buchheim M."/>
            <person name="Magnuson J."/>
        </authorList>
    </citation>
    <scope>NUCLEOTIDE SEQUENCE</scope>
    <source>
        <strain evidence="8">CCAP 19/18</strain>
    </source>
</reference>
<dbReference type="InterPro" id="IPR001279">
    <property type="entry name" value="Metallo-B-lactamas"/>
</dbReference>
<comment type="similarity">
    <text evidence="2">Belongs to the DNA repair metallo-beta-lactamase (DRMBL) family.</text>
</comment>
<dbReference type="Pfam" id="PF07522">
    <property type="entry name" value="DRMBL"/>
    <property type="match status" value="1"/>
</dbReference>
<dbReference type="EMBL" id="MU070649">
    <property type="protein sequence ID" value="KAF5826938.1"/>
    <property type="molecule type" value="Genomic_DNA"/>
</dbReference>
<proteinExistence type="inferred from homology"/>
<evidence type="ECO:0000256" key="5">
    <source>
        <dbReference type="ARBA" id="ARBA00023242"/>
    </source>
</evidence>
<keyword evidence="4" id="KW-0234">DNA repair</keyword>
<feature type="compositionally biased region" description="Polar residues" evidence="6">
    <location>
        <begin position="1003"/>
        <end position="1013"/>
    </location>
</feature>
<feature type="region of interest" description="Disordered" evidence="6">
    <location>
        <begin position="177"/>
        <end position="227"/>
    </location>
</feature>
<feature type="compositionally biased region" description="Basic and acidic residues" evidence="6">
    <location>
        <begin position="578"/>
        <end position="587"/>
    </location>
</feature>
<feature type="compositionally biased region" description="Low complexity" evidence="6">
    <location>
        <begin position="256"/>
        <end position="271"/>
    </location>
</feature>
<evidence type="ECO:0000256" key="1">
    <source>
        <dbReference type="ARBA" id="ARBA00004123"/>
    </source>
</evidence>
<evidence type="ECO:0000313" key="9">
    <source>
        <dbReference type="Proteomes" id="UP000815325"/>
    </source>
</evidence>
<dbReference type="InterPro" id="IPR011084">
    <property type="entry name" value="DRMBL"/>
</dbReference>
<feature type="region of interest" description="Disordered" evidence="6">
    <location>
        <begin position="799"/>
        <end position="818"/>
    </location>
</feature>
<name>A0ABQ7FX55_DUNSA</name>
<evidence type="ECO:0000256" key="3">
    <source>
        <dbReference type="ARBA" id="ARBA00022763"/>
    </source>
</evidence>
<sequence length="1111" mass="117905">MATQVASIKWMPSTSDRRFIVDGFNFQTPSCRTYFLTHYHSDHTTGLSRGFSSGTIYTSEVTARLLIHDMGIKPNVIRALPMHTPIMIEGCRVTLLNANHCPGAVMLLVEVVEGGPRKVLLHTGDCRWAEGMADQIPAGVRVDEIFLDTTYCMPRHSFPPQQHVIQSLVREVQLLGQPLNPSGNQSNAITQPPACQNSAPNQSMVDRTPTDHFSTCTIHSPSADPTAAASLGWAEGAHLGQQQLQPQHPKLLVGQTEQQLEQMEQQEQQQHPPHHYQQNHHQQQHKDEAHCKDLDASPSLGSNASVQTACFLSNKTPHAGLGSGANSAPFNQSSPHARTLPMHTSPIHDSGGTFGDGMPATTPAAGAGYGVQEKEALQSAGTADPNLAAAEQGRPQPARTSGCSSSSSSSGAVGSMAGCTPETHGLAANLAKSSSFTAGHASGTPAISADTLVVVAAYRIGKERVFLGLARALGVKVWCSPAKRRVLAQLGLSDPDWALLTDDPFQAQLHVVSWGMKPEALHRKYLGTPPGTLPPRRSQLSQSAQQNAPTAAPAALEDQAQKDGPHLLAPGVRREGETAGTHLEECHGSPALGLGSAGGNKSGRTCQSKEGLGEDEAEEFEEDEGCGAWEGRDEEDEEEEGGVPLHSAADTVKGDFCGSITANTSNSSNIKVEGGTGVAAAGGAAYEGGGPELRSRAHWRRVIGIRPTGWSFRPRARSLFSHWSLGAVTVISAPYSEHSSFTELCACIKALRPTKIIPTVNAATPAEARTIINRFAPLMDLSRDRSRLDMYLLPQPLPAARAQQHRQHGDTPNGAQALDVEQHGPEAGRCGTHPHLHQGRQHNAVASSAHSDQMQQCRQNEVDCSGAHPHLQQRKQPEDMQGQCPDEQATQDVLSRIDLAEQQRIWDQLQAARALRLGPSSNTSKPLDAGVAAQQPQRTGQRQTTGKQQKPCRPAAVPSQASGGRAAKQHTSEAKPSSNQAAKQHRSEAKTSSSPGCSTPGTQQVPQQRGQHLSQKQQPHPAPPPSSSSSSPSWQGGKGGKGQKRHGGALPQPAGGGAGGNGKKQRSLHAFFGSSFAAAPSAAPGGNTEQLPVASEKGRCEEAMIDVICID</sequence>
<dbReference type="Gene3D" id="3.60.15.10">
    <property type="entry name" value="Ribonuclease Z/Hydroxyacylglutathione hydrolase-like"/>
    <property type="match status" value="1"/>
</dbReference>
<feature type="region of interest" description="Disordered" evidence="6">
    <location>
        <begin position="525"/>
        <end position="555"/>
    </location>
</feature>
<feature type="compositionally biased region" description="Polar residues" evidence="6">
    <location>
        <begin position="324"/>
        <end position="336"/>
    </location>
</feature>
<feature type="compositionally biased region" description="Low complexity" evidence="6">
    <location>
        <begin position="542"/>
        <end position="555"/>
    </location>
</feature>
<feature type="compositionally biased region" description="Acidic residues" evidence="6">
    <location>
        <begin position="632"/>
        <end position="641"/>
    </location>
</feature>
<feature type="compositionally biased region" description="Basic and acidic residues" evidence="6">
    <location>
        <begin position="284"/>
        <end position="295"/>
    </location>
</feature>
<feature type="compositionally biased region" description="Polar residues" evidence="6">
    <location>
        <begin position="179"/>
        <end position="220"/>
    </location>
</feature>
<feature type="compositionally biased region" description="Polar residues" evidence="6">
    <location>
        <begin position="844"/>
        <end position="859"/>
    </location>
</feature>
<dbReference type="CDD" id="cd16273">
    <property type="entry name" value="SNM1A-1C-like_MBL-fold"/>
    <property type="match status" value="1"/>
</dbReference>
<protein>
    <recommendedName>
        <fullName evidence="7">Metallo-beta-lactamase domain-containing protein</fullName>
    </recommendedName>
</protein>
<dbReference type="SMART" id="SM00849">
    <property type="entry name" value="Lactamase_B"/>
    <property type="match status" value="1"/>
</dbReference>
<comment type="caution">
    <text evidence="8">The sequence shown here is derived from an EMBL/GenBank/DDBJ whole genome shotgun (WGS) entry which is preliminary data.</text>
</comment>
<accession>A0ABQ7FX55</accession>
<keyword evidence="9" id="KW-1185">Reference proteome</keyword>
<feature type="compositionally biased region" description="Acidic residues" evidence="6">
    <location>
        <begin position="613"/>
        <end position="625"/>
    </location>
</feature>
<feature type="compositionally biased region" description="Low complexity" evidence="6">
    <location>
        <begin position="934"/>
        <end position="951"/>
    </location>
</feature>
<keyword evidence="5" id="KW-0539">Nucleus</keyword>
<evidence type="ECO:0000256" key="2">
    <source>
        <dbReference type="ARBA" id="ARBA00010304"/>
    </source>
</evidence>
<dbReference type="InterPro" id="IPR036866">
    <property type="entry name" value="RibonucZ/Hydroxyglut_hydro"/>
</dbReference>
<feature type="region of interest" description="Disordered" evidence="6">
    <location>
        <begin position="256"/>
        <end position="300"/>
    </location>
</feature>
<evidence type="ECO:0000313" key="8">
    <source>
        <dbReference type="EMBL" id="KAF5826938.1"/>
    </source>
</evidence>
<feature type="compositionally biased region" description="Low complexity" evidence="6">
    <location>
        <begin position="401"/>
        <end position="416"/>
    </location>
</feature>
<keyword evidence="3" id="KW-0227">DNA damage</keyword>
<dbReference type="PANTHER" id="PTHR23240:SF35">
    <property type="entry name" value="DNA REPAIR METALLO-BETA-LACTAMASE FAMILY PROTEIN-RELATED"/>
    <property type="match status" value="1"/>
</dbReference>
<feature type="compositionally biased region" description="Low complexity" evidence="6">
    <location>
        <begin position="991"/>
        <end position="1002"/>
    </location>
</feature>
<feature type="domain" description="Metallo-beta-lactamase" evidence="7">
    <location>
        <begin position="3"/>
        <end position="156"/>
    </location>
</feature>
<dbReference type="PANTHER" id="PTHR23240">
    <property type="entry name" value="DNA CROSS-LINK REPAIR PROTEIN PSO2/SNM1-RELATED"/>
    <property type="match status" value="1"/>
</dbReference>
<feature type="region of interest" description="Disordered" evidence="6">
    <location>
        <begin position="322"/>
        <end position="345"/>
    </location>
</feature>
<feature type="region of interest" description="Disordered" evidence="6">
    <location>
        <begin position="918"/>
        <end position="1098"/>
    </location>
</feature>
<dbReference type="Proteomes" id="UP000815325">
    <property type="component" value="Unassembled WGS sequence"/>
</dbReference>
<dbReference type="SUPFAM" id="SSF56281">
    <property type="entry name" value="Metallo-hydrolase/oxidoreductase"/>
    <property type="match status" value="1"/>
</dbReference>
<dbReference type="Gene3D" id="3.40.50.12650">
    <property type="match status" value="2"/>
</dbReference>
<gene>
    <name evidence="8" type="ORF">DUNSADRAFT_1711</name>
</gene>
<feature type="region of interest" description="Disordered" evidence="6">
    <location>
        <begin position="387"/>
        <end position="416"/>
    </location>
</feature>
<evidence type="ECO:0000256" key="4">
    <source>
        <dbReference type="ARBA" id="ARBA00023204"/>
    </source>
</evidence>
<feature type="region of interest" description="Disordered" evidence="6">
    <location>
        <begin position="578"/>
        <end position="650"/>
    </location>
</feature>
<feature type="region of interest" description="Disordered" evidence="6">
    <location>
        <begin position="824"/>
        <end position="862"/>
    </location>
</feature>
<feature type="compositionally biased region" description="Low complexity" evidence="6">
    <location>
        <begin position="1070"/>
        <end position="1086"/>
    </location>
</feature>
<comment type="subcellular location">
    <subcellularLocation>
        <location evidence="1">Nucleus</location>
    </subcellularLocation>
</comment>
<evidence type="ECO:0000256" key="6">
    <source>
        <dbReference type="SAM" id="MobiDB-lite"/>
    </source>
</evidence>
<evidence type="ECO:0000259" key="7">
    <source>
        <dbReference type="SMART" id="SM00849"/>
    </source>
</evidence>
<organism evidence="8 9">
    <name type="scientific">Dunaliella salina</name>
    <name type="common">Green alga</name>
    <name type="synonym">Protococcus salinus</name>
    <dbReference type="NCBI Taxonomy" id="3046"/>
    <lineage>
        <taxon>Eukaryota</taxon>
        <taxon>Viridiplantae</taxon>
        <taxon>Chlorophyta</taxon>
        <taxon>core chlorophytes</taxon>
        <taxon>Chlorophyceae</taxon>
        <taxon>CS clade</taxon>
        <taxon>Chlamydomonadales</taxon>
        <taxon>Dunaliellaceae</taxon>
        <taxon>Dunaliella</taxon>
    </lineage>
</organism>